<organism evidence="2 3">
    <name type="scientific">Arcticibacterium luteifluviistationis</name>
    <dbReference type="NCBI Taxonomy" id="1784714"/>
    <lineage>
        <taxon>Bacteria</taxon>
        <taxon>Pseudomonadati</taxon>
        <taxon>Bacteroidota</taxon>
        <taxon>Cytophagia</taxon>
        <taxon>Cytophagales</taxon>
        <taxon>Leadbetterellaceae</taxon>
        <taxon>Arcticibacterium</taxon>
    </lineage>
</organism>
<keyword evidence="1" id="KW-0732">Signal</keyword>
<feature type="signal peptide" evidence="1">
    <location>
        <begin position="1"/>
        <end position="18"/>
    </location>
</feature>
<dbReference type="OrthoDB" id="941773at2"/>
<sequence>MNKILVALLYLTSQFAFSQSPAETIPDTLDLEIETTEEELEESSWEFLFTLGLNVSHAMERNNPSGTDNKGFATNNSLDIGVNYIKENARFNMTNDFHYTIGLLKDGGNSNLPLKRTSDDLSSFHDFSISSKKNQKWNVNLIAKIFTSALKVYDGDFLKDEYQTGQIQGFFNPYDISFSPGIKFQPDDYLRISLSPYSVNLYGLTNQSIANTGFYTDSLKSNGDYIKKVTSPLGAEVNVWYDRSFKEWLELQYRVGVSSNYFTNIAKNGLLDGLFITKVKLFSDVYLMHRATLQVDFTNKPLKPHYQRTILLSFSKSF</sequence>
<dbReference type="AlphaFoldDB" id="A0A2Z4GGR9"/>
<dbReference type="EMBL" id="CP029480">
    <property type="protein sequence ID" value="AWW00481.1"/>
    <property type="molecule type" value="Genomic_DNA"/>
</dbReference>
<reference evidence="2 3" key="1">
    <citation type="submission" date="2018-05" db="EMBL/GenBank/DDBJ databases">
        <title>Complete genome sequence of Arcticibacterium luteifluviistationis SM1504T, a cytophagaceae bacterium isolated from Arctic surface seawater.</title>
        <authorList>
            <person name="Li Y."/>
            <person name="Qin Q.-L."/>
        </authorList>
    </citation>
    <scope>NUCLEOTIDE SEQUENCE [LARGE SCALE GENOMIC DNA]</scope>
    <source>
        <strain evidence="2 3">SM1504</strain>
    </source>
</reference>
<name>A0A2Z4GGR9_9BACT</name>
<evidence type="ECO:0000313" key="2">
    <source>
        <dbReference type="EMBL" id="AWW00481.1"/>
    </source>
</evidence>
<gene>
    <name evidence="2" type="ORF">DJ013_20780</name>
</gene>
<dbReference type="RefSeq" id="WP_111373847.1">
    <property type="nucleotide sequence ID" value="NZ_CP029480.1"/>
</dbReference>
<evidence type="ECO:0008006" key="4">
    <source>
        <dbReference type="Google" id="ProtNLM"/>
    </source>
</evidence>
<keyword evidence="3" id="KW-1185">Reference proteome</keyword>
<protein>
    <recommendedName>
        <fullName evidence="4">DUF3078 domain-containing protein</fullName>
    </recommendedName>
</protein>
<dbReference type="Proteomes" id="UP000249873">
    <property type="component" value="Chromosome"/>
</dbReference>
<evidence type="ECO:0000256" key="1">
    <source>
        <dbReference type="SAM" id="SignalP"/>
    </source>
</evidence>
<feature type="chain" id="PRO_5016440668" description="DUF3078 domain-containing protein" evidence="1">
    <location>
        <begin position="19"/>
        <end position="318"/>
    </location>
</feature>
<proteinExistence type="predicted"/>
<accession>A0A2Z4GGR9</accession>
<dbReference type="KEGG" id="als:DJ013_20780"/>
<evidence type="ECO:0000313" key="3">
    <source>
        <dbReference type="Proteomes" id="UP000249873"/>
    </source>
</evidence>